<evidence type="ECO:0000259" key="2">
    <source>
        <dbReference type="PROSITE" id="PS50181"/>
    </source>
</evidence>
<name>A0A2A2JKF9_9BILA</name>
<feature type="domain" description="F-box" evidence="2">
    <location>
        <begin position="1"/>
        <end position="47"/>
    </location>
</feature>
<dbReference type="Proteomes" id="UP000218231">
    <property type="component" value="Unassembled WGS sequence"/>
</dbReference>
<feature type="compositionally biased region" description="Low complexity" evidence="1">
    <location>
        <begin position="381"/>
        <end position="394"/>
    </location>
</feature>
<dbReference type="AlphaFoldDB" id="A0A2A2JKF9"/>
<keyword evidence="4" id="KW-1185">Reference proteome</keyword>
<organism evidence="3 4">
    <name type="scientific">Diploscapter pachys</name>
    <dbReference type="NCBI Taxonomy" id="2018661"/>
    <lineage>
        <taxon>Eukaryota</taxon>
        <taxon>Metazoa</taxon>
        <taxon>Ecdysozoa</taxon>
        <taxon>Nematoda</taxon>
        <taxon>Chromadorea</taxon>
        <taxon>Rhabditida</taxon>
        <taxon>Rhabditina</taxon>
        <taxon>Rhabditomorpha</taxon>
        <taxon>Rhabditoidea</taxon>
        <taxon>Rhabditidae</taxon>
        <taxon>Diploscapter</taxon>
    </lineage>
</organism>
<dbReference type="InterPro" id="IPR001810">
    <property type="entry name" value="F-box_dom"/>
</dbReference>
<accession>A0A2A2JKF9</accession>
<gene>
    <name evidence="3" type="ORF">WR25_00547</name>
</gene>
<protein>
    <recommendedName>
        <fullName evidence="2">F-box domain-containing protein</fullName>
    </recommendedName>
</protein>
<proteinExistence type="predicted"/>
<comment type="caution">
    <text evidence="3">The sequence shown here is derived from an EMBL/GenBank/DDBJ whole genome shotgun (WGS) entry which is preliminary data.</text>
</comment>
<feature type="region of interest" description="Disordered" evidence="1">
    <location>
        <begin position="374"/>
        <end position="394"/>
    </location>
</feature>
<evidence type="ECO:0000256" key="1">
    <source>
        <dbReference type="SAM" id="MobiDB-lite"/>
    </source>
</evidence>
<dbReference type="EMBL" id="LIAE01010388">
    <property type="protein sequence ID" value="PAV62029.1"/>
    <property type="molecule type" value="Genomic_DNA"/>
</dbReference>
<sequence>MILDVLPLELMREVLLDLPTVDIIQAVKCTRRLYHFAKVDKALGRQLQKRTFKFCLRLGGHSMCRKCRKLVVCIYLNAGFRRANDAATQWSRFNFWFGGEECKRDCECKCGYIDDRMPKIEPTKFVIKSDSMDDAVINCAKLFNIFTKFCVVRKLELKLYSNDDHLWDKMDAFFNANPPDLRIRPIVSITSMYNLDDFLTSNVFLNGLAQISIYNTDESTRVDAYHEVLRRTPNVAFLGMDLPYTYEDLIGFFKDTKRLTFHSTIHITKKQIRQLVQSFYEVKHDEECMFEIMLHKSFLVKDFLTLIPKEAYSLHLKRSGIVGSEPETRTWAEMTDRFGGIWAIADVAVDVDYGFETDINFLRICSMKYFTEHDQSDSDQSDSYQSDFYQSDSD</sequence>
<reference evidence="3 4" key="1">
    <citation type="journal article" date="2017" name="Curr. Biol.">
        <title>Genome architecture and evolution of a unichromosomal asexual nematode.</title>
        <authorList>
            <person name="Fradin H."/>
            <person name="Zegar C."/>
            <person name="Gutwein M."/>
            <person name="Lucas J."/>
            <person name="Kovtun M."/>
            <person name="Corcoran D."/>
            <person name="Baugh L.R."/>
            <person name="Kiontke K."/>
            <person name="Gunsalus K."/>
            <person name="Fitch D.H."/>
            <person name="Piano F."/>
        </authorList>
    </citation>
    <scope>NUCLEOTIDE SEQUENCE [LARGE SCALE GENOMIC DNA]</scope>
    <source>
        <strain evidence="3">PF1309</strain>
    </source>
</reference>
<evidence type="ECO:0000313" key="3">
    <source>
        <dbReference type="EMBL" id="PAV62029.1"/>
    </source>
</evidence>
<dbReference type="PROSITE" id="PS50181">
    <property type="entry name" value="FBOX"/>
    <property type="match status" value="1"/>
</dbReference>
<evidence type="ECO:0000313" key="4">
    <source>
        <dbReference type="Proteomes" id="UP000218231"/>
    </source>
</evidence>